<name>A0A183L7Q1_9TREM</name>
<evidence type="ECO:0000313" key="2">
    <source>
        <dbReference type="Proteomes" id="UP000279833"/>
    </source>
</evidence>
<gene>
    <name evidence="1" type="ORF">SCUD_LOCUS23370</name>
</gene>
<evidence type="ECO:0000313" key="1">
    <source>
        <dbReference type="EMBL" id="VDP82662.1"/>
    </source>
</evidence>
<organism evidence="3">
    <name type="scientific">Schistosoma curassoni</name>
    <dbReference type="NCBI Taxonomy" id="6186"/>
    <lineage>
        <taxon>Eukaryota</taxon>
        <taxon>Metazoa</taxon>
        <taxon>Spiralia</taxon>
        <taxon>Lophotrochozoa</taxon>
        <taxon>Platyhelminthes</taxon>
        <taxon>Trematoda</taxon>
        <taxon>Digenea</taxon>
        <taxon>Strigeidida</taxon>
        <taxon>Schistosomatoidea</taxon>
        <taxon>Schistosomatidae</taxon>
        <taxon>Schistosoma</taxon>
    </lineage>
</organism>
<dbReference type="AlphaFoldDB" id="A0A183L7Q1"/>
<reference evidence="1 2" key="2">
    <citation type="submission" date="2018-11" db="EMBL/GenBank/DDBJ databases">
        <authorList>
            <consortium name="Pathogen Informatics"/>
        </authorList>
    </citation>
    <scope>NUCLEOTIDE SEQUENCE [LARGE SCALE GENOMIC DNA]</scope>
    <source>
        <strain evidence="1">Dakar</strain>
        <strain evidence="2">Dakar, Senegal</strain>
    </source>
</reference>
<accession>A0A183L7Q1</accession>
<dbReference type="EMBL" id="UZAK01054161">
    <property type="protein sequence ID" value="VDP82662.1"/>
    <property type="molecule type" value="Genomic_DNA"/>
</dbReference>
<evidence type="ECO:0000313" key="3">
    <source>
        <dbReference type="WBParaSite" id="SCUD_0002337401-mRNA-1"/>
    </source>
</evidence>
<proteinExistence type="predicted"/>
<dbReference type="STRING" id="6186.A0A183L7Q1"/>
<protein>
    <submittedName>
        <fullName evidence="1 3">Uncharacterized protein</fullName>
    </submittedName>
</protein>
<keyword evidence="2" id="KW-1185">Reference proteome</keyword>
<reference evidence="3" key="1">
    <citation type="submission" date="2016-06" db="UniProtKB">
        <authorList>
            <consortium name="WormBaseParasite"/>
        </authorList>
    </citation>
    <scope>IDENTIFICATION</scope>
</reference>
<dbReference type="WBParaSite" id="SCUD_0002337401-mRNA-1">
    <property type="protein sequence ID" value="SCUD_0002337401-mRNA-1"/>
    <property type="gene ID" value="SCUD_0002337401"/>
</dbReference>
<sequence length="167" mass="19175">MKSTVCTANTIFTPNIIVFNIRVVEVVSAEGHVRGLCITPEWALNPLRLNAVHRNRVDDFPKSRSLSRSFRSQLSITKYRRSVNRKIKNKELFYLNDKHNFIDDNQPINSKDTIRNARSILHGVRKRQQEIIKCGEKFSDLGYPVCAVVSCGCYCCLTRVVLYVDNV</sequence>
<dbReference type="Proteomes" id="UP000279833">
    <property type="component" value="Unassembled WGS sequence"/>
</dbReference>